<accession>A0A2B7Z364</accession>
<protein>
    <submittedName>
        <fullName evidence="1">Uncharacterized protein</fullName>
    </submittedName>
</protein>
<name>A0A2B7Z364_POLH7</name>
<sequence>MALSQFDPASGQVFTEQVMSASLYFADANGPVWTHESPFLPSFERGINPRGANSLKEMATRKAVSDQRGLTPAHFEHVPWRIAEHLWNFLCQRHKNTLYMWKIFAKAYPLDFREISRHYSLHVRNKRMPFFDYIALVRSDHLNWGTVFSVSTDNLTLHGLVDIGKITNLVALDITFAAEVPIDNDATVPITLTDGLLRSWSEMASAGEAFKHLRILVLRKRSGITERIFNYLDNFPSLVAFIISEFPGNLSEDIGLRHGWKMHHIDPGYRTVYEYIKDRVLIFERGTCQLPLPGLETLPLLEFSLGDMRPWSRNIARSILLLRENSTARNIPRVKKRESEDSANGRKRIRKAQANKDIADLLAEFQWWVVFSSCPEMQPKAYIPCR</sequence>
<dbReference type="Proteomes" id="UP000224634">
    <property type="component" value="Unassembled WGS sequence"/>
</dbReference>
<gene>
    <name evidence="1" type="ORF">AJ80_00810</name>
</gene>
<dbReference type="OrthoDB" id="5273928at2759"/>
<organism evidence="1 2">
    <name type="scientific">Polytolypa hystricis (strain UAMH7299)</name>
    <dbReference type="NCBI Taxonomy" id="1447883"/>
    <lineage>
        <taxon>Eukaryota</taxon>
        <taxon>Fungi</taxon>
        <taxon>Dikarya</taxon>
        <taxon>Ascomycota</taxon>
        <taxon>Pezizomycotina</taxon>
        <taxon>Eurotiomycetes</taxon>
        <taxon>Eurotiomycetidae</taxon>
        <taxon>Onygenales</taxon>
        <taxon>Onygenales incertae sedis</taxon>
        <taxon>Polytolypa</taxon>
    </lineage>
</organism>
<evidence type="ECO:0000313" key="2">
    <source>
        <dbReference type="Proteomes" id="UP000224634"/>
    </source>
</evidence>
<keyword evidence="2" id="KW-1185">Reference proteome</keyword>
<dbReference type="AlphaFoldDB" id="A0A2B7Z364"/>
<comment type="caution">
    <text evidence="1">The sequence shown here is derived from an EMBL/GenBank/DDBJ whole genome shotgun (WGS) entry which is preliminary data.</text>
</comment>
<dbReference type="EMBL" id="PDNA01000006">
    <property type="protein sequence ID" value="PGH27568.1"/>
    <property type="molecule type" value="Genomic_DNA"/>
</dbReference>
<proteinExistence type="predicted"/>
<evidence type="ECO:0000313" key="1">
    <source>
        <dbReference type="EMBL" id="PGH27568.1"/>
    </source>
</evidence>
<reference evidence="1 2" key="1">
    <citation type="submission" date="2017-10" db="EMBL/GenBank/DDBJ databases">
        <title>Comparative genomics in systemic dimorphic fungi from Ajellomycetaceae.</title>
        <authorList>
            <person name="Munoz J.F."/>
            <person name="Mcewen J.G."/>
            <person name="Clay O.K."/>
            <person name="Cuomo C.A."/>
        </authorList>
    </citation>
    <scope>NUCLEOTIDE SEQUENCE [LARGE SCALE GENOMIC DNA]</scope>
    <source>
        <strain evidence="1 2">UAMH7299</strain>
    </source>
</reference>